<protein>
    <submittedName>
        <fullName evidence="1">Uncharacterized protein</fullName>
    </submittedName>
</protein>
<evidence type="ECO:0000313" key="1">
    <source>
        <dbReference type="EMBL" id="KAA6378482.1"/>
    </source>
</evidence>
<evidence type="ECO:0000313" key="2">
    <source>
        <dbReference type="Proteomes" id="UP000324800"/>
    </source>
</evidence>
<organism evidence="1 2">
    <name type="scientific">Streblomastix strix</name>
    <dbReference type="NCBI Taxonomy" id="222440"/>
    <lineage>
        <taxon>Eukaryota</taxon>
        <taxon>Metamonada</taxon>
        <taxon>Preaxostyla</taxon>
        <taxon>Oxymonadida</taxon>
        <taxon>Streblomastigidae</taxon>
        <taxon>Streblomastix</taxon>
    </lineage>
</organism>
<proteinExistence type="predicted"/>
<dbReference type="EMBL" id="SNRW01009113">
    <property type="protein sequence ID" value="KAA6378482.1"/>
    <property type="molecule type" value="Genomic_DNA"/>
</dbReference>
<accession>A0A5J4V7P8</accession>
<dbReference type="AlphaFoldDB" id="A0A5J4V7P8"/>
<dbReference type="Proteomes" id="UP000324800">
    <property type="component" value="Unassembled WGS sequence"/>
</dbReference>
<comment type="caution">
    <text evidence="1">The sequence shown here is derived from an EMBL/GenBank/DDBJ whole genome shotgun (WGS) entry which is preliminary data.</text>
</comment>
<reference evidence="1 2" key="1">
    <citation type="submission" date="2019-03" db="EMBL/GenBank/DDBJ databases">
        <title>Single cell metagenomics reveals metabolic interactions within the superorganism composed of flagellate Streblomastix strix and complex community of Bacteroidetes bacteria on its surface.</title>
        <authorList>
            <person name="Treitli S.C."/>
            <person name="Kolisko M."/>
            <person name="Husnik F."/>
            <person name="Keeling P."/>
            <person name="Hampl V."/>
        </authorList>
    </citation>
    <scope>NUCLEOTIDE SEQUENCE [LARGE SCALE GENOMIC DNA]</scope>
    <source>
        <strain evidence="1">ST1C</strain>
    </source>
</reference>
<gene>
    <name evidence="1" type="ORF">EZS28_025989</name>
</gene>
<sequence>MYKEHKEFVAELTLPQYVTHLPLDMSELNTLILTKNAYYTALNEDGNILSFRYEDGDIRDAKDFASQFVNADGNGEGLKIKHFILLSMRFLFLFE</sequence>
<name>A0A5J4V7P8_9EUKA</name>